<dbReference type="Gene3D" id="2.30.29.30">
    <property type="entry name" value="Pleckstrin-homology domain (PH domain)/Phosphotyrosine-binding domain (PTB)"/>
    <property type="match status" value="1"/>
</dbReference>
<dbReference type="PANTHER" id="PTHR12673:SF270">
    <property type="entry name" value="FYVE-TYPE DOMAIN-CONTAINING PROTEIN"/>
    <property type="match status" value="1"/>
</dbReference>
<dbReference type="SMR" id="Q5KH40"/>
<feature type="chain" id="PRO_5004257832" evidence="1">
    <location>
        <begin position="19"/>
        <end position="435"/>
    </location>
</feature>
<feature type="signal peptide" evidence="1">
    <location>
        <begin position="1"/>
        <end position="18"/>
    </location>
</feature>
<dbReference type="InParanoid" id="Q5KH40"/>
<dbReference type="KEGG" id="cne:CNE01370"/>
<dbReference type="PROSITE" id="PS50010">
    <property type="entry name" value="DH_2"/>
    <property type="match status" value="1"/>
</dbReference>
<dbReference type="OMA" id="CAPLIFH"/>
<protein>
    <submittedName>
        <fullName evidence="4">Expressed protein</fullName>
    </submittedName>
</protein>
<dbReference type="eggNOG" id="KOG3519">
    <property type="taxonomic scope" value="Eukaryota"/>
</dbReference>
<dbReference type="GeneID" id="3257850"/>
<dbReference type="InterPro" id="IPR011993">
    <property type="entry name" value="PH-like_dom_sf"/>
</dbReference>
<feature type="domain" description="DH" evidence="3">
    <location>
        <begin position="60"/>
        <end position="281"/>
    </location>
</feature>
<dbReference type="OrthoDB" id="660555at2759"/>
<dbReference type="HOGENOM" id="CLU_051519_0_0_1"/>
<dbReference type="EMBL" id="AE017345">
    <property type="protein sequence ID" value="AAW43423.1"/>
    <property type="molecule type" value="Genomic_DNA"/>
</dbReference>
<proteinExistence type="predicted"/>
<organism evidence="4 5">
    <name type="scientific">Cryptococcus deneoformans (strain JEC21 / ATCC MYA-565)</name>
    <name type="common">Cryptococcus neoformans var. neoformans serotype D</name>
    <dbReference type="NCBI Taxonomy" id="214684"/>
    <lineage>
        <taxon>Eukaryota</taxon>
        <taxon>Fungi</taxon>
        <taxon>Dikarya</taxon>
        <taxon>Basidiomycota</taxon>
        <taxon>Agaricomycotina</taxon>
        <taxon>Tremellomycetes</taxon>
        <taxon>Tremellales</taxon>
        <taxon>Cryptococcaceae</taxon>
        <taxon>Cryptococcus</taxon>
        <taxon>Cryptococcus neoformans species complex</taxon>
    </lineage>
</organism>
<dbReference type="VEuPathDB" id="FungiDB:CNE01370"/>
<accession>Q5KH40</accession>
<dbReference type="CDD" id="cd00160">
    <property type="entry name" value="RhoGEF"/>
    <property type="match status" value="1"/>
</dbReference>
<dbReference type="SMART" id="SM00325">
    <property type="entry name" value="RhoGEF"/>
    <property type="match status" value="1"/>
</dbReference>
<sequence length="435" mass="49086">MGFRRFLASLLCVSKAQADTDSILPITKDFITSSSSISSASTASTRTSNRSQEILDKASGRTMVLQEFISSEETYVNLLEEFDDIYIQSACAPLIFHTGGKLSRQVTFYTALTLEERRTMFNGLQEILSLHRTLVLPKLFAATQVLLTQGDDHDGLRSTHTAFEVCQVICKFADWFKMYSAYSVTCDNATARLTQWTNGINMVRQDKNRVQAYLTKCKVNKNHSQINMTGYLLLPVQRLTRYKMLLEQLEKYTPAPPSGARDYIGEALSRISTILVYVNDYKRDLDARSRLCHWADQISSVGPSPLVQPHRTLIREGPIKFIARGALPQNTSKTLKHRHVDESKRSIGTVNKMCMAILCQDLLVLVDNVANKQKGKLELVDVVRLSAMGNARVEWGNVVVFEAYNNTEQVSYYLRADDQEIAQGWVDAINQSKRS</sequence>
<dbReference type="Gene3D" id="1.20.900.10">
    <property type="entry name" value="Dbl homology (DH) domain"/>
    <property type="match status" value="1"/>
</dbReference>
<dbReference type="PaxDb" id="214684-Q5KH40"/>
<dbReference type="PROSITE" id="PS50003">
    <property type="entry name" value="PH_DOMAIN"/>
    <property type="match status" value="1"/>
</dbReference>
<name>Q5KH40_CRYD1</name>
<feature type="domain" description="PH" evidence="2">
    <location>
        <begin position="401"/>
        <end position="434"/>
    </location>
</feature>
<evidence type="ECO:0000259" key="3">
    <source>
        <dbReference type="PROSITE" id="PS50010"/>
    </source>
</evidence>
<dbReference type="InterPro" id="IPR000219">
    <property type="entry name" value="DH_dom"/>
</dbReference>
<dbReference type="AlphaFoldDB" id="Q5KH40"/>
<dbReference type="SUPFAM" id="SSF48065">
    <property type="entry name" value="DBL homology domain (DH-domain)"/>
    <property type="match status" value="1"/>
</dbReference>
<evidence type="ECO:0000256" key="1">
    <source>
        <dbReference type="SAM" id="SignalP"/>
    </source>
</evidence>
<reference evidence="4 5" key="1">
    <citation type="journal article" date="2005" name="Science">
        <title>The genome of the basidiomycetous yeast and human pathogen Cryptococcus neoformans.</title>
        <authorList>
            <person name="Loftus B.J."/>
            <person name="Fung E."/>
            <person name="Roncaglia P."/>
            <person name="Rowley D."/>
            <person name="Amedeo P."/>
            <person name="Bruno D."/>
            <person name="Vamathevan J."/>
            <person name="Miranda M."/>
            <person name="Anderson I.J."/>
            <person name="Fraser J.A."/>
            <person name="Allen J.E."/>
            <person name="Bosdet I.E."/>
            <person name="Brent M.R."/>
            <person name="Chiu R."/>
            <person name="Doering T.L."/>
            <person name="Donlin M.J."/>
            <person name="D'Souza C.A."/>
            <person name="Fox D.S."/>
            <person name="Grinberg V."/>
            <person name="Fu J."/>
            <person name="Fukushima M."/>
            <person name="Haas B.J."/>
            <person name="Huang J.C."/>
            <person name="Janbon G."/>
            <person name="Jones S.J."/>
            <person name="Koo H.L."/>
            <person name="Krzywinski M.I."/>
            <person name="Kwon-Chung J.K."/>
            <person name="Lengeler K.B."/>
            <person name="Maiti R."/>
            <person name="Marra M.A."/>
            <person name="Marra R.E."/>
            <person name="Mathewson C.A."/>
            <person name="Mitchell T.G."/>
            <person name="Pertea M."/>
            <person name="Riggs F.R."/>
            <person name="Salzberg S.L."/>
            <person name="Schein J.E."/>
            <person name="Shvartsbeyn A."/>
            <person name="Shin H."/>
            <person name="Shumway M."/>
            <person name="Specht C.A."/>
            <person name="Suh B.B."/>
            <person name="Tenney A."/>
            <person name="Utterback T.R."/>
            <person name="Wickes B.L."/>
            <person name="Wortman J.R."/>
            <person name="Wye N.H."/>
            <person name="Kronstad J.W."/>
            <person name="Lodge J.K."/>
            <person name="Heitman J."/>
            <person name="Davis R.W."/>
            <person name="Fraser C.M."/>
            <person name="Hyman R.W."/>
        </authorList>
    </citation>
    <scope>NUCLEOTIDE SEQUENCE [LARGE SCALE GENOMIC DNA]</scope>
    <source>
        <strain evidence="5">JEC21 / ATCC MYA-565</strain>
    </source>
</reference>
<dbReference type="GO" id="GO:0005737">
    <property type="term" value="C:cytoplasm"/>
    <property type="evidence" value="ECO:0000318"/>
    <property type="project" value="GO_Central"/>
</dbReference>
<dbReference type="GO" id="GO:0005085">
    <property type="term" value="F:guanyl-nucleotide exchange factor activity"/>
    <property type="evidence" value="ECO:0000318"/>
    <property type="project" value="GO_Central"/>
</dbReference>
<keyword evidence="5" id="KW-1185">Reference proteome</keyword>
<dbReference type="STRING" id="214684.Q5KH40"/>
<dbReference type="InterPro" id="IPR001849">
    <property type="entry name" value="PH_domain"/>
</dbReference>
<dbReference type="SUPFAM" id="SSF50729">
    <property type="entry name" value="PH domain-like"/>
    <property type="match status" value="1"/>
</dbReference>
<dbReference type="InterPro" id="IPR035899">
    <property type="entry name" value="DBL_dom_sf"/>
</dbReference>
<evidence type="ECO:0000313" key="4">
    <source>
        <dbReference type="EMBL" id="AAW43423.1"/>
    </source>
</evidence>
<dbReference type="RefSeq" id="XP_024512822.1">
    <property type="nucleotide sequence ID" value="XM_024657179.1"/>
</dbReference>
<dbReference type="PANTHER" id="PTHR12673">
    <property type="entry name" value="FACIOGENITAL DYSPLASIA PROTEIN"/>
    <property type="match status" value="1"/>
</dbReference>
<gene>
    <name evidence="4" type="ordered locus">CNE01370</name>
</gene>
<dbReference type="Pfam" id="PF00621">
    <property type="entry name" value="RhoGEF"/>
    <property type="match status" value="1"/>
</dbReference>
<keyword evidence="1" id="KW-0732">Signal</keyword>
<dbReference type="InterPro" id="IPR051092">
    <property type="entry name" value="FYVE_RhoGEF_PH"/>
</dbReference>
<evidence type="ECO:0000259" key="2">
    <source>
        <dbReference type="PROSITE" id="PS50003"/>
    </source>
</evidence>
<evidence type="ECO:0000313" key="5">
    <source>
        <dbReference type="Proteomes" id="UP000002149"/>
    </source>
</evidence>
<dbReference type="Proteomes" id="UP000002149">
    <property type="component" value="Chromosome 5"/>
</dbReference>